<proteinExistence type="predicted"/>
<name>A0A7C3HZQ4_9SPIR</name>
<reference evidence="1" key="1">
    <citation type="journal article" date="2020" name="mSystems">
        <title>Genome- and Community-Level Interaction Insights into Carbon Utilization and Element Cycling Functions of Hydrothermarchaeota in Hydrothermal Sediment.</title>
        <authorList>
            <person name="Zhou Z."/>
            <person name="Liu Y."/>
            <person name="Xu W."/>
            <person name="Pan J."/>
            <person name="Luo Z.H."/>
            <person name="Li M."/>
        </authorList>
    </citation>
    <scope>NUCLEOTIDE SEQUENCE [LARGE SCALE GENOMIC DNA]</scope>
    <source>
        <strain evidence="1">SpSt-503</strain>
    </source>
</reference>
<accession>A0A7C3HZQ4</accession>
<dbReference type="SUPFAM" id="SSF69635">
    <property type="entry name" value="Type III secretory system chaperone-like"/>
    <property type="match status" value="1"/>
</dbReference>
<sequence>MAESKIERYLIDLMFTYRDLGDNMWIIEDEDHSLNGVVVMYEDPLVIIRVLVMHAPEQNRLELFTKLLELNASDVVHGAYALENNDIILIDTLEYDTMDYEDFRSSLEAISLALTQHYPILSEYLPKTK</sequence>
<dbReference type="Pfam" id="PF22550">
    <property type="entry name" value="CesT_Tir_1"/>
    <property type="match status" value="1"/>
</dbReference>
<organism evidence="1">
    <name type="scientific">Gracilinema caldarium</name>
    <dbReference type="NCBI Taxonomy" id="215591"/>
    <lineage>
        <taxon>Bacteria</taxon>
        <taxon>Pseudomonadati</taxon>
        <taxon>Spirochaetota</taxon>
        <taxon>Spirochaetia</taxon>
        <taxon>Spirochaetales</taxon>
        <taxon>Breznakiellaceae</taxon>
        <taxon>Gracilinema</taxon>
    </lineage>
</organism>
<comment type="caution">
    <text evidence="1">The sequence shown here is derived from an EMBL/GenBank/DDBJ whole genome shotgun (WGS) entry which is preliminary data.</text>
</comment>
<evidence type="ECO:0000313" key="1">
    <source>
        <dbReference type="EMBL" id="HFH28160.1"/>
    </source>
</evidence>
<evidence type="ECO:0008006" key="2">
    <source>
        <dbReference type="Google" id="ProtNLM"/>
    </source>
</evidence>
<dbReference type="InterPro" id="IPR054345">
    <property type="entry name" value="Tir-like"/>
</dbReference>
<gene>
    <name evidence="1" type="ORF">ENS59_01405</name>
</gene>
<protein>
    <recommendedName>
        <fullName evidence="2">Molecular chaperone Tir</fullName>
    </recommendedName>
</protein>
<dbReference type="AlphaFoldDB" id="A0A7C3HZQ4"/>
<dbReference type="Gene3D" id="3.30.1460.10">
    <property type="match status" value="1"/>
</dbReference>
<dbReference type="EMBL" id="DSVL01000044">
    <property type="protein sequence ID" value="HFH28160.1"/>
    <property type="molecule type" value="Genomic_DNA"/>
</dbReference>